<comment type="caution">
    <text evidence="2">The sequence shown here is derived from an EMBL/GenBank/DDBJ whole genome shotgun (WGS) entry which is preliminary data.</text>
</comment>
<dbReference type="PANTHER" id="PTHR47481:SF31">
    <property type="entry name" value="OS01G0873500 PROTEIN"/>
    <property type="match status" value="1"/>
</dbReference>
<dbReference type="EMBL" id="JABTTQ020000007">
    <property type="protein sequence ID" value="KAK6151862.1"/>
    <property type="molecule type" value="Genomic_DNA"/>
</dbReference>
<reference evidence="2 3" key="1">
    <citation type="journal article" date="2021" name="Comput. Struct. Biotechnol. J.">
        <title>De novo genome assembly of the potent medicinal plant Rehmannia glutinosa using nanopore technology.</title>
        <authorList>
            <person name="Ma L."/>
            <person name="Dong C."/>
            <person name="Song C."/>
            <person name="Wang X."/>
            <person name="Zheng X."/>
            <person name="Niu Y."/>
            <person name="Chen S."/>
            <person name="Feng W."/>
        </authorList>
    </citation>
    <scope>NUCLEOTIDE SEQUENCE [LARGE SCALE GENOMIC DNA]</scope>
    <source>
        <strain evidence="2">DH-2019</strain>
    </source>
</reference>
<gene>
    <name evidence="2" type="ORF">DH2020_014497</name>
</gene>
<dbReference type="Pfam" id="PF14223">
    <property type="entry name" value="Retrotran_gag_2"/>
    <property type="match status" value="1"/>
</dbReference>
<organism evidence="2 3">
    <name type="scientific">Rehmannia glutinosa</name>
    <name type="common">Chinese foxglove</name>
    <dbReference type="NCBI Taxonomy" id="99300"/>
    <lineage>
        <taxon>Eukaryota</taxon>
        <taxon>Viridiplantae</taxon>
        <taxon>Streptophyta</taxon>
        <taxon>Embryophyta</taxon>
        <taxon>Tracheophyta</taxon>
        <taxon>Spermatophyta</taxon>
        <taxon>Magnoliopsida</taxon>
        <taxon>eudicotyledons</taxon>
        <taxon>Gunneridae</taxon>
        <taxon>Pentapetalae</taxon>
        <taxon>asterids</taxon>
        <taxon>lamiids</taxon>
        <taxon>Lamiales</taxon>
        <taxon>Orobanchaceae</taxon>
        <taxon>Rehmannieae</taxon>
        <taxon>Rehmannia</taxon>
    </lineage>
</organism>
<evidence type="ECO:0000256" key="1">
    <source>
        <dbReference type="SAM" id="MobiDB-lite"/>
    </source>
</evidence>
<name>A0ABR0WWK2_REHGL</name>
<keyword evidence="3" id="KW-1185">Reference proteome</keyword>
<accession>A0ABR0WWK2</accession>
<dbReference type="PANTHER" id="PTHR47481">
    <property type="match status" value="1"/>
</dbReference>
<protein>
    <recommendedName>
        <fullName evidence="4">Retrotransposon Copia-like N-terminal domain-containing protein</fullName>
    </recommendedName>
</protein>
<evidence type="ECO:0000313" key="2">
    <source>
        <dbReference type="EMBL" id="KAK6151862.1"/>
    </source>
</evidence>
<dbReference type="Proteomes" id="UP001318860">
    <property type="component" value="Unassembled WGS sequence"/>
</dbReference>
<evidence type="ECO:0000313" key="3">
    <source>
        <dbReference type="Proteomes" id="UP001318860"/>
    </source>
</evidence>
<proteinExistence type="predicted"/>
<evidence type="ECO:0008006" key="4">
    <source>
        <dbReference type="Google" id="ProtNLM"/>
    </source>
</evidence>
<sequence length="374" mass="41272">MAMATTSSPLPSLTTLTLRLDRTNYNYWRVQVLTTVRAHGFEEFLFGTTPAPPQFLDGSSTGSLRSLNPTYSNWMRRDQLLMSWLLSSMAECMLGHVTRCSTAAEVWSVLETLFHTQSKARVNHLRSLLQSTKKGDLSVEDYILKMVGIADSLQAAGKHIPDDDLVSYILAGFGSEFESVVVNLQSRDETLTIPEVQFALQSHEMRLLQLQSSNGISTDMPSQAVFNTHTDGKRPGYSDSSSARGGGSFNRGGSPFRGRGRGRFNRFRPICQICGKQNHLASKCFKRFDTNFPGIGTSSPPMAHLSQQLANLNLGNSGFSMPSYGSATPQSVGSERRMRNDGFCGVDEFAGTDCEDAEAEVEKDDRNDSVWMCK</sequence>
<feature type="region of interest" description="Disordered" evidence="1">
    <location>
        <begin position="227"/>
        <end position="261"/>
    </location>
</feature>